<gene>
    <name evidence="2" type="ORF">g.3767</name>
</gene>
<dbReference type="AlphaFoldDB" id="A0A1B6HQ66"/>
<sequence length="114" mass="12967">MSSPSKPKSPTWKKRLSTKKEKPACEIMARTEPFTANKDQEHPSEGDPEDDDLVLLVQNTTISNSAKIYKMVIILQEMLEQNKKLMNLIKAKNQNETDDRCKQNSPSEDSKMAT</sequence>
<protein>
    <submittedName>
        <fullName evidence="2">Uncharacterized protein</fullName>
    </submittedName>
</protein>
<feature type="non-terminal residue" evidence="2">
    <location>
        <position position="114"/>
    </location>
</feature>
<proteinExistence type="predicted"/>
<feature type="region of interest" description="Disordered" evidence="1">
    <location>
        <begin position="1"/>
        <end position="51"/>
    </location>
</feature>
<dbReference type="EMBL" id="GECU01030905">
    <property type="protein sequence ID" value="JAS76801.1"/>
    <property type="molecule type" value="Transcribed_RNA"/>
</dbReference>
<feature type="compositionally biased region" description="Basic and acidic residues" evidence="1">
    <location>
        <begin position="93"/>
        <end position="114"/>
    </location>
</feature>
<feature type="region of interest" description="Disordered" evidence="1">
    <location>
        <begin position="90"/>
        <end position="114"/>
    </location>
</feature>
<feature type="compositionally biased region" description="Low complexity" evidence="1">
    <location>
        <begin position="1"/>
        <end position="10"/>
    </location>
</feature>
<reference evidence="2" key="1">
    <citation type="submission" date="2015-11" db="EMBL/GenBank/DDBJ databases">
        <title>De novo transcriptome assembly of four potential Pierce s Disease insect vectors from Arizona vineyards.</title>
        <authorList>
            <person name="Tassone E.E."/>
        </authorList>
    </citation>
    <scope>NUCLEOTIDE SEQUENCE</scope>
</reference>
<accession>A0A1B6HQ66</accession>
<name>A0A1B6HQ66_9HEMI</name>
<evidence type="ECO:0000313" key="2">
    <source>
        <dbReference type="EMBL" id="JAS76801.1"/>
    </source>
</evidence>
<evidence type="ECO:0000256" key="1">
    <source>
        <dbReference type="SAM" id="MobiDB-lite"/>
    </source>
</evidence>
<organism evidence="2">
    <name type="scientific">Homalodisca liturata</name>
    <dbReference type="NCBI Taxonomy" id="320908"/>
    <lineage>
        <taxon>Eukaryota</taxon>
        <taxon>Metazoa</taxon>
        <taxon>Ecdysozoa</taxon>
        <taxon>Arthropoda</taxon>
        <taxon>Hexapoda</taxon>
        <taxon>Insecta</taxon>
        <taxon>Pterygota</taxon>
        <taxon>Neoptera</taxon>
        <taxon>Paraneoptera</taxon>
        <taxon>Hemiptera</taxon>
        <taxon>Auchenorrhyncha</taxon>
        <taxon>Membracoidea</taxon>
        <taxon>Cicadellidae</taxon>
        <taxon>Cicadellinae</taxon>
        <taxon>Proconiini</taxon>
        <taxon>Homalodisca</taxon>
    </lineage>
</organism>